<gene>
    <name evidence="1" type="ORF">K435DRAFT_800619</name>
</gene>
<accession>A0A4S8LS29</accession>
<keyword evidence="2" id="KW-1185">Reference proteome</keyword>
<proteinExistence type="predicted"/>
<evidence type="ECO:0000313" key="1">
    <source>
        <dbReference type="EMBL" id="THU92312.1"/>
    </source>
</evidence>
<evidence type="ECO:0000313" key="2">
    <source>
        <dbReference type="Proteomes" id="UP000297245"/>
    </source>
</evidence>
<dbReference type="Proteomes" id="UP000297245">
    <property type="component" value="Unassembled WGS sequence"/>
</dbReference>
<name>A0A4S8LS29_DENBC</name>
<dbReference type="AlphaFoldDB" id="A0A4S8LS29"/>
<organism evidence="1 2">
    <name type="scientific">Dendrothele bispora (strain CBS 962.96)</name>
    <dbReference type="NCBI Taxonomy" id="1314807"/>
    <lineage>
        <taxon>Eukaryota</taxon>
        <taxon>Fungi</taxon>
        <taxon>Dikarya</taxon>
        <taxon>Basidiomycota</taxon>
        <taxon>Agaricomycotina</taxon>
        <taxon>Agaricomycetes</taxon>
        <taxon>Agaricomycetidae</taxon>
        <taxon>Agaricales</taxon>
        <taxon>Agaricales incertae sedis</taxon>
        <taxon>Dendrothele</taxon>
    </lineage>
</organism>
<protein>
    <submittedName>
        <fullName evidence="1">Uncharacterized protein</fullName>
    </submittedName>
</protein>
<sequence length="149" mass="15633">MVVFGDLQSGQIVPLVGHADKMLFAFMSMNVINNVLLTRHIESKGTHATEKTLPADRGVGVGVRSSISHLCLGLIQECHSNSKPVSGDDPDSVPTLIIVRIGLGVSVNSVSDSIASLRTMSDSGSKSCLATVNITDNVKSLMAGSKETI</sequence>
<reference evidence="1 2" key="1">
    <citation type="journal article" date="2019" name="Nat. Ecol. Evol.">
        <title>Megaphylogeny resolves global patterns of mushroom evolution.</title>
        <authorList>
            <person name="Varga T."/>
            <person name="Krizsan K."/>
            <person name="Foldi C."/>
            <person name="Dima B."/>
            <person name="Sanchez-Garcia M."/>
            <person name="Sanchez-Ramirez S."/>
            <person name="Szollosi G.J."/>
            <person name="Szarkandi J.G."/>
            <person name="Papp V."/>
            <person name="Albert L."/>
            <person name="Andreopoulos W."/>
            <person name="Angelini C."/>
            <person name="Antonin V."/>
            <person name="Barry K.W."/>
            <person name="Bougher N.L."/>
            <person name="Buchanan P."/>
            <person name="Buyck B."/>
            <person name="Bense V."/>
            <person name="Catcheside P."/>
            <person name="Chovatia M."/>
            <person name="Cooper J."/>
            <person name="Damon W."/>
            <person name="Desjardin D."/>
            <person name="Finy P."/>
            <person name="Geml J."/>
            <person name="Haridas S."/>
            <person name="Hughes K."/>
            <person name="Justo A."/>
            <person name="Karasinski D."/>
            <person name="Kautmanova I."/>
            <person name="Kiss B."/>
            <person name="Kocsube S."/>
            <person name="Kotiranta H."/>
            <person name="LaButti K.M."/>
            <person name="Lechner B.E."/>
            <person name="Liimatainen K."/>
            <person name="Lipzen A."/>
            <person name="Lukacs Z."/>
            <person name="Mihaltcheva S."/>
            <person name="Morgado L.N."/>
            <person name="Niskanen T."/>
            <person name="Noordeloos M.E."/>
            <person name="Ohm R.A."/>
            <person name="Ortiz-Santana B."/>
            <person name="Ovrebo C."/>
            <person name="Racz N."/>
            <person name="Riley R."/>
            <person name="Savchenko A."/>
            <person name="Shiryaev A."/>
            <person name="Soop K."/>
            <person name="Spirin V."/>
            <person name="Szebenyi C."/>
            <person name="Tomsovsky M."/>
            <person name="Tulloss R.E."/>
            <person name="Uehling J."/>
            <person name="Grigoriev I.V."/>
            <person name="Vagvolgyi C."/>
            <person name="Papp T."/>
            <person name="Martin F.M."/>
            <person name="Miettinen O."/>
            <person name="Hibbett D.S."/>
            <person name="Nagy L.G."/>
        </authorList>
    </citation>
    <scope>NUCLEOTIDE SEQUENCE [LARGE SCALE GENOMIC DNA]</scope>
    <source>
        <strain evidence="1 2">CBS 962.96</strain>
    </source>
</reference>
<dbReference type="EMBL" id="ML179283">
    <property type="protein sequence ID" value="THU92312.1"/>
    <property type="molecule type" value="Genomic_DNA"/>
</dbReference>